<dbReference type="EMBL" id="QPFP01000032">
    <property type="protein sequence ID" value="TEB28531.1"/>
    <property type="molecule type" value="Genomic_DNA"/>
</dbReference>
<protein>
    <submittedName>
        <fullName evidence="1">Uncharacterized protein</fullName>
    </submittedName>
</protein>
<name>A0A4Y7T3D9_COPMI</name>
<evidence type="ECO:0000313" key="2">
    <source>
        <dbReference type="Proteomes" id="UP000298030"/>
    </source>
</evidence>
<organism evidence="1 2">
    <name type="scientific">Coprinellus micaceus</name>
    <name type="common">Glistening ink-cap mushroom</name>
    <name type="synonym">Coprinus micaceus</name>
    <dbReference type="NCBI Taxonomy" id="71717"/>
    <lineage>
        <taxon>Eukaryota</taxon>
        <taxon>Fungi</taxon>
        <taxon>Dikarya</taxon>
        <taxon>Basidiomycota</taxon>
        <taxon>Agaricomycotina</taxon>
        <taxon>Agaricomycetes</taxon>
        <taxon>Agaricomycetidae</taxon>
        <taxon>Agaricales</taxon>
        <taxon>Agaricineae</taxon>
        <taxon>Psathyrellaceae</taxon>
        <taxon>Coprinellus</taxon>
    </lineage>
</organism>
<dbReference type="STRING" id="71717.A0A4Y7T3D9"/>
<proteinExistence type="predicted"/>
<gene>
    <name evidence="1" type="ORF">FA13DRAFT_1793996</name>
</gene>
<dbReference type="Gene3D" id="2.60.120.260">
    <property type="entry name" value="Galactose-binding domain-like"/>
    <property type="match status" value="1"/>
</dbReference>
<comment type="caution">
    <text evidence="1">The sequence shown here is derived from an EMBL/GenBank/DDBJ whole genome shotgun (WGS) entry which is preliminary data.</text>
</comment>
<accession>A0A4Y7T3D9</accession>
<dbReference type="OrthoDB" id="342281at2759"/>
<sequence length="368" mass="41207">MPSATPSPERRSEHTIYDLPIEAFLGNDSGVLIESSIQTLKHREDGGTSTEHEGHLYTWQLFAALLGALLYISKMLVQLLVLALILREAANFGCLEIQSRWVPTSLPPRLCQPIFSMYTSTTSDWPTMKTRALGISHRASILTAKWVSTMEDLLEALFNKGENAGFHEVEIRIVLGLTTPSPPPSWWSIQGPLNPDSPVEFDQRSAFDMLADPPVFGQCWKFPGHSAHVGIQLRKPASIASILLAYPRPEQLSRSTLQHLPKRFQVWGHPAKATSRVADCQKDSDKTKRLSEFITSEELPPSILRDDVVCLLLEGQLSTERLDARHIFPVRSPGRVRQAYDVVVFEVLSNWGAASTWVYHLAIHTEVQ</sequence>
<dbReference type="AlphaFoldDB" id="A0A4Y7T3D9"/>
<evidence type="ECO:0000313" key="1">
    <source>
        <dbReference type="EMBL" id="TEB28531.1"/>
    </source>
</evidence>
<dbReference type="Proteomes" id="UP000298030">
    <property type="component" value="Unassembled WGS sequence"/>
</dbReference>
<reference evidence="1 2" key="1">
    <citation type="journal article" date="2019" name="Nat. Ecol. Evol.">
        <title>Megaphylogeny resolves global patterns of mushroom evolution.</title>
        <authorList>
            <person name="Varga T."/>
            <person name="Krizsan K."/>
            <person name="Foldi C."/>
            <person name="Dima B."/>
            <person name="Sanchez-Garcia M."/>
            <person name="Sanchez-Ramirez S."/>
            <person name="Szollosi G.J."/>
            <person name="Szarkandi J.G."/>
            <person name="Papp V."/>
            <person name="Albert L."/>
            <person name="Andreopoulos W."/>
            <person name="Angelini C."/>
            <person name="Antonin V."/>
            <person name="Barry K.W."/>
            <person name="Bougher N.L."/>
            <person name="Buchanan P."/>
            <person name="Buyck B."/>
            <person name="Bense V."/>
            <person name="Catcheside P."/>
            <person name="Chovatia M."/>
            <person name="Cooper J."/>
            <person name="Damon W."/>
            <person name="Desjardin D."/>
            <person name="Finy P."/>
            <person name="Geml J."/>
            <person name="Haridas S."/>
            <person name="Hughes K."/>
            <person name="Justo A."/>
            <person name="Karasinski D."/>
            <person name="Kautmanova I."/>
            <person name="Kiss B."/>
            <person name="Kocsube S."/>
            <person name="Kotiranta H."/>
            <person name="LaButti K.M."/>
            <person name="Lechner B.E."/>
            <person name="Liimatainen K."/>
            <person name="Lipzen A."/>
            <person name="Lukacs Z."/>
            <person name="Mihaltcheva S."/>
            <person name="Morgado L.N."/>
            <person name="Niskanen T."/>
            <person name="Noordeloos M.E."/>
            <person name="Ohm R.A."/>
            <person name="Ortiz-Santana B."/>
            <person name="Ovrebo C."/>
            <person name="Racz N."/>
            <person name="Riley R."/>
            <person name="Savchenko A."/>
            <person name="Shiryaev A."/>
            <person name="Soop K."/>
            <person name="Spirin V."/>
            <person name="Szebenyi C."/>
            <person name="Tomsovsky M."/>
            <person name="Tulloss R.E."/>
            <person name="Uehling J."/>
            <person name="Grigoriev I.V."/>
            <person name="Vagvolgyi C."/>
            <person name="Papp T."/>
            <person name="Martin F.M."/>
            <person name="Miettinen O."/>
            <person name="Hibbett D.S."/>
            <person name="Nagy L.G."/>
        </authorList>
    </citation>
    <scope>NUCLEOTIDE SEQUENCE [LARGE SCALE GENOMIC DNA]</scope>
    <source>
        <strain evidence="1 2">FP101781</strain>
    </source>
</reference>
<keyword evidence="2" id="KW-1185">Reference proteome</keyword>